<evidence type="ECO:0000256" key="7">
    <source>
        <dbReference type="ARBA" id="ARBA00022984"/>
    </source>
</evidence>
<dbReference type="EC" id="6.3.2.10" evidence="10 11"/>
<keyword evidence="8 10" id="KW-0131">Cell cycle</keyword>
<dbReference type="GO" id="GO:0005737">
    <property type="term" value="C:cytoplasm"/>
    <property type="evidence" value="ECO:0007669"/>
    <property type="project" value="UniProtKB-SubCell"/>
</dbReference>
<keyword evidence="1 10" id="KW-0963">Cytoplasm</keyword>
<dbReference type="SUPFAM" id="SSF53623">
    <property type="entry name" value="MurD-like peptide ligases, catalytic domain"/>
    <property type="match status" value="1"/>
</dbReference>
<feature type="domain" description="Mur ligase N-terminal catalytic" evidence="12">
    <location>
        <begin position="17"/>
        <end position="87"/>
    </location>
</feature>
<dbReference type="GO" id="GO:0047480">
    <property type="term" value="F:UDP-N-acetylmuramoyl-tripeptide-D-alanyl-D-alanine ligase activity"/>
    <property type="evidence" value="ECO:0007669"/>
    <property type="project" value="UniProtKB-UniRule"/>
</dbReference>
<dbReference type="PANTHER" id="PTHR43024">
    <property type="entry name" value="UDP-N-ACETYLMURAMOYL-TRIPEPTIDE--D-ALANYL-D-ALANINE LIGASE"/>
    <property type="match status" value="1"/>
</dbReference>
<sequence>MYTTIPELFRLYNESRGVCTDTRTLQSGEIFWALKGARFDGNRFALQAIEAGAAAAVVDDPSVAKAHPRCYLVEDGLQALQALAHHRRKQFNIPLIAITGSNGKTTTKELTHAVLSCGYRAFATPGNLNNHIGVPLSLLRMPANTEIAVIELGANHEGEIAALCEIAAPTHGLITNIGMDHLEGFGSLEGVARANSELYYYLLKNEGTAFVNSRDEWLMRMASRLPKRIEYPQGIEAIKGEYFVGIKTKEGHTYSTHLFGDYNFDNIAAAHCIGLTFGIEESQALQAIAQYIPKNQRSQLIEQGQVRIVLDAYNANPSSMEQAIRSFARLPHRPKMLIVGDMLELGGYSRQAHEDLGQLIASFDFDKVVLYGKEVQAALAHLPFAYYFPDKFSLHNWLADQHWAGYHILIKASRGMQLESTLPFIHD</sequence>
<keyword evidence="3 10" id="KW-0132">Cell division</keyword>
<dbReference type="GO" id="GO:0051301">
    <property type="term" value="P:cell division"/>
    <property type="evidence" value="ECO:0007669"/>
    <property type="project" value="UniProtKB-KW"/>
</dbReference>
<dbReference type="InterPro" id="IPR013221">
    <property type="entry name" value="Mur_ligase_cen"/>
</dbReference>
<evidence type="ECO:0000256" key="4">
    <source>
        <dbReference type="ARBA" id="ARBA00022741"/>
    </source>
</evidence>
<dbReference type="Pfam" id="PF08245">
    <property type="entry name" value="Mur_ligase_M"/>
    <property type="match status" value="1"/>
</dbReference>
<dbReference type="GO" id="GO:0005524">
    <property type="term" value="F:ATP binding"/>
    <property type="evidence" value="ECO:0007669"/>
    <property type="project" value="UniProtKB-UniRule"/>
</dbReference>
<evidence type="ECO:0000256" key="1">
    <source>
        <dbReference type="ARBA" id="ARBA00022490"/>
    </source>
</evidence>
<comment type="similarity">
    <text evidence="10">Belongs to the MurCDEF family. MurF subfamily.</text>
</comment>
<evidence type="ECO:0000256" key="8">
    <source>
        <dbReference type="ARBA" id="ARBA00023306"/>
    </source>
</evidence>
<comment type="subcellular location">
    <subcellularLocation>
        <location evidence="10 11">Cytoplasm</location>
    </subcellularLocation>
</comment>
<dbReference type="InterPro" id="IPR004101">
    <property type="entry name" value="Mur_ligase_C"/>
</dbReference>
<dbReference type="HAMAP" id="MF_02019">
    <property type="entry name" value="MurF"/>
    <property type="match status" value="1"/>
</dbReference>
<dbReference type="InterPro" id="IPR036565">
    <property type="entry name" value="Mur-like_cat_sf"/>
</dbReference>
<evidence type="ECO:0000256" key="11">
    <source>
        <dbReference type="RuleBase" id="RU004136"/>
    </source>
</evidence>
<dbReference type="NCBIfam" id="TIGR01143">
    <property type="entry name" value="murF"/>
    <property type="match status" value="1"/>
</dbReference>
<feature type="binding site" evidence="10">
    <location>
        <begin position="100"/>
        <end position="106"/>
    </location>
    <ligand>
        <name>ATP</name>
        <dbReference type="ChEBI" id="CHEBI:30616"/>
    </ligand>
</feature>
<evidence type="ECO:0000256" key="6">
    <source>
        <dbReference type="ARBA" id="ARBA00022960"/>
    </source>
</evidence>
<organism evidence="15 16">
    <name type="scientific">Thermonema lapsum</name>
    <dbReference type="NCBI Taxonomy" id="28195"/>
    <lineage>
        <taxon>Bacteria</taxon>
        <taxon>Pseudomonadati</taxon>
        <taxon>Bacteroidota</taxon>
        <taxon>Cytophagia</taxon>
        <taxon>Cytophagales</taxon>
        <taxon>Thermonemataceae</taxon>
        <taxon>Thermonema</taxon>
    </lineage>
</organism>
<comment type="caution">
    <text evidence="15">The sequence shown here is derived from an EMBL/GenBank/DDBJ whole genome shotgun (WGS) entry which is preliminary data.</text>
</comment>
<feature type="domain" description="Mur ligase central" evidence="14">
    <location>
        <begin position="98"/>
        <end position="273"/>
    </location>
</feature>
<reference evidence="15 16" key="1">
    <citation type="submission" date="2020-03" db="EMBL/GenBank/DDBJ databases">
        <title>Genomic Encyclopedia of Type Strains, Phase IV (KMG-IV): sequencing the most valuable type-strain genomes for metagenomic binning, comparative biology and taxonomic classification.</title>
        <authorList>
            <person name="Goeker M."/>
        </authorList>
    </citation>
    <scope>NUCLEOTIDE SEQUENCE [LARGE SCALE GENOMIC DNA]</scope>
    <source>
        <strain evidence="15 16">DSM 5718</strain>
    </source>
</reference>
<dbReference type="GO" id="GO:0071555">
    <property type="term" value="P:cell wall organization"/>
    <property type="evidence" value="ECO:0007669"/>
    <property type="project" value="UniProtKB-KW"/>
</dbReference>
<protein>
    <recommendedName>
        <fullName evidence="10 11">UDP-N-acetylmuramoyl-tripeptide--D-alanyl-D-alanine ligase</fullName>
        <ecNumber evidence="10 11">6.3.2.10</ecNumber>
    </recommendedName>
    <alternativeName>
        <fullName evidence="10">D-alanyl-D-alanine-adding enzyme</fullName>
    </alternativeName>
</protein>
<dbReference type="Pfam" id="PF01225">
    <property type="entry name" value="Mur_ligase"/>
    <property type="match status" value="1"/>
</dbReference>
<dbReference type="GO" id="GO:0009252">
    <property type="term" value="P:peptidoglycan biosynthetic process"/>
    <property type="evidence" value="ECO:0007669"/>
    <property type="project" value="UniProtKB-UniRule"/>
</dbReference>
<keyword evidence="4 10" id="KW-0547">Nucleotide-binding</keyword>
<dbReference type="InterPro" id="IPR005863">
    <property type="entry name" value="UDP-N-AcMur_synth"/>
</dbReference>
<dbReference type="Gene3D" id="3.90.190.20">
    <property type="entry name" value="Mur ligase, C-terminal domain"/>
    <property type="match status" value="1"/>
</dbReference>
<dbReference type="InterPro" id="IPR000713">
    <property type="entry name" value="Mur_ligase_N"/>
</dbReference>
<gene>
    <name evidence="10" type="primary">murF</name>
    <name evidence="15" type="ORF">FHS56_001483</name>
</gene>
<dbReference type="GO" id="GO:0008360">
    <property type="term" value="P:regulation of cell shape"/>
    <property type="evidence" value="ECO:0007669"/>
    <property type="project" value="UniProtKB-KW"/>
</dbReference>
<comment type="function">
    <text evidence="10 11">Involved in cell wall formation. Catalyzes the final step in the synthesis of UDP-N-acetylmuramoyl-pentapeptide, the precursor of murein.</text>
</comment>
<keyword evidence="6 10" id="KW-0133">Cell shape</keyword>
<evidence type="ECO:0000259" key="14">
    <source>
        <dbReference type="Pfam" id="PF08245"/>
    </source>
</evidence>
<dbReference type="Proteomes" id="UP000537126">
    <property type="component" value="Unassembled WGS sequence"/>
</dbReference>
<name>A0A846MRJ0_9BACT</name>
<dbReference type="InterPro" id="IPR051046">
    <property type="entry name" value="MurCDEF_CellWall_CoF430Synth"/>
</dbReference>
<dbReference type="EMBL" id="JAASRN010000002">
    <property type="protein sequence ID" value="NIK73970.1"/>
    <property type="molecule type" value="Genomic_DNA"/>
</dbReference>
<dbReference type="AlphaFoldDB" id="A0A846MRJ0"/>
<evidence type="ECO:0000256" key="2">
    <source>
        <dbReference type="ARBA" id="ARBA00022598"/>
    </source>
</evidence>
<dbReference type="InterPro" id="IPR036615">
    <property type="entry name" value="Mur_ligase_C_dom_sf"/>
</dbReference>
<keyword evidence="9 10" id="KW-0961">Cell wall biogenesis/degradation</keyword>
<comment type="pathway">
    <text evidence="10 11">Cell wall biogenesis; peptidoglycan biosynthesis.</text>
</comment>
<evidence type="ECO:0000313" key="15">
    <source>
        <dbReference type="EMBL" id="NIK73970.1"/>
    </source>
</evidence>
<keyword evidence="7 10" id="KW-0573">Peptidoglycan synthesis</keyword>
<dbReference type="SUPFAM" id="SSF53244">
    <property type="entry name" value="MurD-like peptide ligases, peptide-binding domain"/>
    <property type="match status" value="1"/>
</dbReference>
<evidence type="ECO:0000256" key="3">
    <source>
        <dbReference type="ARBA" id="ARBA00022618"/>
    </source>
</evidence>
<dbReference type="Pfam" id="PF02875">
    <property type="entry name" value="Mur_ligase_C"/>
    <property type="match status" value="1"/>
</dbReference>
<evidence type="ECO:0000256" key="10">
    <source>
        <dbReference type="HAMAP-Rule" id="MF_02019"/>
    </source>
</evidence>
<dbReference type="Gene3D" id="3.40.1390.10">
    <property type="entry name" value="MurE/MurF, N-terminal domain"/>
    <property type="match status" value="1"/>
</dbReference>
<keyword evidence="5 10" id="KW-0067">ATP-binding</keyword>
<dbReference type="RefSeq" id="WP_166919222.1">
    <property type="nucleotide sequence ID" value="NZ_JAASRN010000002.1"/>
</dbReference>
<evidence type="ECO:0000256" key="5">
    <source>
        <dbReference type="ARBA" id="ARBA00022840"/>
    </source>
</evidence>
<accession>A0A846MRJ0</accession>
<keyword evidence="2 10" id="KW-0436">Ligase</keyword>
<keyword evidence="16" id="KW-1185">Reference proteome</keyword>
<evidence type="ECO:0000313" key="16">
    <source>
        <dbReference type="Proteomes" id="UP000537126"/>
    </source>
</evidence>
<evidence type="ECO:0000259" key="12">
    <source>
        <dbReference type="Pfam" id="PF01225"/>
    </source>
</evidence>
<evidence type="ECO:0000259" key="13">
    <source>
        <dbReference type="Pfam" id="PF02875"/>
    </source>
</evidence>
<dbReference type="InterPro" id="IPR035911">
    <property type="entry name" value="MurE/MurF_N"/>
</dbReference>
<dbReference type="Gene3D" id="3.40.1190.10">
    <property type="entry name" value="Mur-like, catalytic domain"/>
    <property type="match status" value="1"/>
</dbReference>
<comment type="catalytic activity">
    <reaction evidence="10 11">
        <text>D-alanyl-D-alanine + UDP-N-acetyl-alpha-D-muramoyl-L-alanyl-gamma-D-glutamyl-meso-2,6-diaminopimelate + ATP = UDP-N-acetyl-alpha-D-muramoyl-L-alanyl-gamma-D-glutamyl-meso-2,6-diaminopimeloyl-D-alanyl-D-alanine + ADP + phosphate + H(+)</text>
        <dbReference type="Rhea" id="RHEA:28374"/>
        <dbReference type="ChEBI" id="CHEBI:15378"/>
        <dbReference type="ChEBI" id="CHEBI:30616"/>
        <dbReference type="ChEBI" id="CHEBI:43474"/>
        <dbReference type="ChEBI" id="CHEBI:57822"/>
        <dbReference type="ChEBI" id="CHEBI:61386"/>
        <dbReference type="ChEBI" id="CHEBI:83905"/>
        <dbReference type="ChEBI" id="CHEBI:456216"/>
        <dbReference type="EC" id="6.3.2.10"/>
    </reaction>
</comment>
<proteinExistence type="inferred from homology"/>
<dbReference type="SUPFAM" id="SSF63418">
    <property type="entry name" value="MurE/MurF N-terminal domain"/>
    <property type="match status" value="1"/>
</dbReference>
<feature type="domain" description="Mur ligase C-terminal" evidence="13">
    <location>
        <begin position="297"/>
        <end position="395"/>
    </location>
</feature>
<dbReference type="PANTHER" id="PTHR43024:SF1">
    <property type="entry name" value="UDP-N-ACETYLMURAMOYL-TRIPEPTIDE--D-ALANYL-D-ALANINE LIGASE"/>
    <property type="match status" value="1"/>
</dbReference>
<evidence type="ECO:0000256" key="9">
    <source>
        <dbReference type="ARBA" id="ARBA00023316"/>
    </source>
</evidence>
<dbReference type="UniPathway" id="UPA00219"/>